<accession>A0ABP8E172</accession>
<dbReference type="RefSeq" id="WP_344794723.1">
    <property type="nucleotide sequence ID" value="NZ_BAABAU010000001.1"/>
</dbReference>
<keyword evidence="1" id="KW-0472">Membrane</keyword>
<evidence type="ECO:0000313" key="3">
    <source>
        <dbReference type="Proteomes" id="UP001501594"/>
    </source>
</evidence>
<keyword evidence="1" id="KW-1133">Transmembrane helix</keyword>
<protein>
    <submittedName>
        <fullName evidence="2">Uncharacterized protein</fullName>
    </submittedName>
</protein>
<gene>
    <name evidence="2" type="ORF">GCM10022256_15440</name>
</gene>
<evidence type="ECO:0000256" key="1">
    <source>
        <dbReference type="SAM" id="Phobius"/>
    </source>
</evidence>
<dbReference type="EMBL" id="BAABAU010000001">
    <property type="protein sequence ID" value="GAA4265932.1"/>
    <property type="molecule type" value="Genomic_DNA"/>
</dbReference>
<proteinExistence type="predicted"/>
<evidence type="ECO:0000313" key="2">
    <source>
        <dbReference type="EMBL" id="GAA4265932.1"/>
    </source>
</evidence>
<name>A0ABP8E172_9MICO</name>
<comment type="caution">
    <text evidence="2">The sequence shown here is derived from an EMBL/GenBank/DDBJ whole genome shotgun (WGS) entry which is preliminary data.</text>
</comment>
<feature type="transmembrane region" description="Helical" evidence="1">
    <location>
        <begin position="12"/>
        <end position="32"/>
    </location>
</feature>
<feature type="transmembrane region" description="Helical" evidence="1">
    <location>
        <begin position="105"/>
        <end position="126"/>
    </location>
</feature>
<dbReference type="Proteomes" id="UP001501594">
    <property type="component" value="Unassembled WGS sequence"/>
</dbReference>
<keyword evidence="3" id="KW-1185">Reference proteome</keyword>
<keyword evidence="1" id="KW-0812">Transmembrane</keyword>
<sequence length="201" mass="21586">MVLYDARPVRLVGQIVLDLVVVAGIVVAVLLGRAVTASISGLAGIGTRVHDQGSAFHEQLSRAATAIGRIPFAGKAVSRPLRDASRSAASIAAAGRQQHDETIRLAHQVGTGVAVVVILLLVLVWLRYRGGFIRSASAARRLDRRPGGEELMALRALVTRDRAAGLGPDVVERWRQQDPETVRALADLERRSSGLLRATRR</sequence>
<organism evidence="2 3">
    <name type="scientific">Frondihabitans peucedani</name>
    <dbReference type="NCBI Taxonomy" id="598626"/>
    <lineage>
        <taxon>Bacteria</taxon>
        <taxon>Bacillati</taxon>
        <taxon>Actinomycetota</taxon>
        <taxon>Actinomycetes</taxon>
        <taxon>Micrococcales</taxon>
        <taxon>Microbacteriaceae</taxon>
        <taxon>Frondihabitans</taxon>
    </lineage>
</organism>
<reference evidence="3" key="1">
    <citation type="journal article" date="2019" name="Int. J. Syst. Evol. Microbiol.">
        <title>The Global Catalogue of Microorganisms (GCM) 10K type strain sequencing project: providing services to taxonomists for standard genome sequencing and annotation.</title>
        <authorList>
            <consortium name="The Broad Institute Genomics Platform"/>
            <consortium name="The Broad Institute Genome Sequencing Center for Infectious Disease"/>
            <person name="Wu L."/>
            <person name="Ma J."/>
        </authorList>
    </citation>
    <scope>NUCLEOTIDE SEQUENCE [LARGE SCALE GENOMIC DNA]</scope>
    <source>
        <strain evidence="3">JCM 17442</strain>
    </source>
</reference>